<organism evidence="2 3">
    <name type="scientific">Caenorhabditis tropicalis</name>
    <dbReference type="NCBI Taxonomy" id="1561998"/>
    <lineage>
        <taxon>Eukaryota</taxon>
        <taxon>Metazoa</taxon>
        <taxon>Ecdysozoa</taxon>
        <taxon>Nematoda</taxon>
        <taxon>Chromadorea</taxon>
        <taxon>Rhabditida</taxon>
        <taxon>Rhabditina</taxon>
        <taxon>Rhabditomorpha</taxon>
        <taxon>Rhabditoidea</taxon>
        <taxon>Rhabditidae</taxon>
        <taxon>Peloderinae</taxon>
        <taxon>Caenorhabditis</taxon>
    </lineage>
</organism>
<accession>A0A1I7T6Y7</accession>
<protein>
    <submittedName>
        <fullName evidence="3">Neuropeptide-like protein 31</fullName>
    </submittedName>
</protein>
<evidence type="ECO:0000313" key="2">
    <source>
        <dbReference type="Proteomes" id="UP000095282"/>
    </source>
</evidence>
<dbReference type="WBParaSite" id="Csp11.Scaffold525.g3011.t1">
    <property type="protein sequence ID" value="Csp11.Scaffold525.g3011.t1"/>
    <property type="gene ID" value="Csp11.Scaffold525.g3011"/>
</dbReference>
<sequence length="90" mass="10144">MNYLSFFLLAILAIGAFSLETNTKIKTEPGTELTKFRVETRRTVTTTNPRFRRWGYYGGMGGYGMGYGRMGYGMGGYGMRGFGYGYPMWG</sequence>
<dbReference type="PANTHER" id="PTHR36521:SF1">
    <property type="entry name" value="FIP (FUNGUS-INDUCED PROTEIN) RELATED-RELATED"/>
    <property type="match status" value="1"/>
</dbReference>
<dbReference type="GO" id="GO:0045087">
    <property type="term" value="P:innate immune response"/>
    <property type="evidence" value="ECO:0007669"/>
    <property type="project" value="TreeGrafter"/>
</dbReference>
<keyword evidence="1" id="KW-0732">Signal</keyword>
<dbReference type="eggNOG" id="ENOG502TJ2W">
    <property type="taxonomic scope" value="Eukaryota"/>
</dbReference>
<dbReference type="PANTHER" id="PTHR36521">
    <property type="entry name" value="GEO07177P1"/>
    <property type="match status" value="1"/>
</dbReference>
<dbReference type="STRING" id="1561998.A0A1I7T6Y7"/>
<proteinExistence type="predicted"/>
<reference evidence="3" key="1">
    <citation type="submission" date="2016-11" db="UniProtKB">
        <authorList>
            <consortium name="WormBaseParasite"/>
        </authorList>
    </citation>
    <scope>IDENTIFICATION</scope>
</reference>
<dbReference type="AlphaFoldDB" id="A0A1I7T6Y7"/>
<evidence type="ECO:0000256" key="1">
    <source>
        <dbReference type="SAM" id="SignalP"/>
    </source>
</evidence>
<feature type="signal peptide" evidence="1">
    <location>
        <begin position="1"/>
        <end position="18"/>
    </location>
</feature>
<evidence type="ECO:0000313" key="3">
    <source>
        <dbReference type="WBParaSite" id="Csp11.Scaffold525.g3011.t1"/>
    </source>
</evidence>
<dbReference type="Proteomes" id="UP000095282">
    <property type="component" value="Unplaced"/>
</dbReference>
<name>A0A1I7T6Y7_9PELO</name>
<keyword evidence="2" id="KW-1185">Reference proteome</keyword>
<feature type="chain" id="PRO_5009307143" evidence="1">
    <location>
        <begin position="19"/>
        <end position="90"/>
    </location>
</feature>